<protein>
    <submittedName>
        <fullName evidence="2">Putative general secretion pathway protein</fullName>
    </submittedName>
</protein>
<dbReference type="PROSITE" id="PS00409">
    <property type="entry name" value="PROKAR_NTER_METHYL"/>
    <property type="match status" value="1"/>
</dbReference>
<keyword evidence="1" id="KW-1133">Transmembrane helix</keyword>
<dbReference type="AlphaFoldDB" id="H1KPT0"/>
<sequence length="66" mass="6657">MTGAPVRSGTAGFSLIEMLVVLAVLGLVASLAVPALGNLLPGQRLDGTASAVAGELTRLRAQARRT</sequence>
<organism evidence="2 3">
    <name type="scientific">Methylorubrum extorquens DSM 13060</name>
    <dbReference type="NCBI Taxonomy" id="882800"/>
    <lineage>
        <taxon>Bacteria</taxon>
        <taxon>Pseudomonadati</taxon>
        <taxon>Pseudomonadota</taxon>
        <taxon>Alphaproteobacteria</taxon>
        <taxon>Hyphomicrobiales</taxon>
        <taxon>Methylobacteriaceae</taxon>
        <taxon>Methylorubrum</taxon>
    </lineage>
</organism>
<dbReference type="Pfam" id="PF07963">
    <property type="entry name" value="N_methyl"/>
    <property type="match status" value="1"/>
</dbReference>
<dbReference type="EMBL" id="AGJK01000181">
    <property type="protein sequence ID" value="EHP90460.1"/>
    <property type="molecule type" value="Genomic_DNA"/>
</dbReference>
<accession>H1KPT0</accession>
<name>H1KPT0_METEX</name>
<evidence type="ECO:0000256" key="1">
    <source>
        <dbReference type="SAM" id="Phobius"/>
    </source>
</evidence>
<proteinExistence type="predicted"/>
<dbReference type="SUPFAM" id="SSF54523">
    <property type="entry name" value="Pili subunits"/>
    <property type="match status" value="1"/>
</dbReference>
<dbReference type="RefSeq" id="WP_003603854.1">
    <property type="nucleotide sequence ID" value="NZ_AGJK01000181.1"/>
</dbReference>
<evidence type="ECO:0000313" key="2">
    <source>
        <dbReference type="EMBL" id="EHP90460.1"/>
    </source>
</evidence>
<keyword evidence="1" id="KW-0472">Membrane</keyword>
<feature type="transmembrane region" description="Helical" evidence="1">
    <location>
        <begin position="12"/>
        <end position="36"/>
    </location>
</feature>
<dbReference type="Proteomes" id="UP000004382">
    <property type="component" value="Unassembled WGS sequence"/>
</dbReference>
<reference evidence="2 3" key="1">
    <citation type="submission" date="2011-09" db="EMBL/GenBank/DDBJ databases">
        <title>The draft genome of Methylobacterium extorquens DSM 13060.</title>
        <authorList>
            <consortium name="US DOE Joint Genome Institute (JGI-PGF)"/>
            <person name="Lucas S."/>
            <person name="Han J."/>
            <person name="Lapidus A."/>
            <person name="Cheng J.-F."/>
            <person name="Goodwin L."/>
            <person name="Pitluck S."/>
            <person name="Peters L."/>
            <person name="Land M.L."/>
            <person name="Hauser L."/>
            <person name="Koskimaki J."/>
            <person name="Halonen O."/>
            <person name="Pirttila A."/>
            <person name="Frank C."/>
            <person name="Woyke T.J."/>
        </authorList>
    </citation>
    <scope>NUCLEOTIDE SEQUENCE [LARGE SCALE GENOMIC DNA]</scope>
    <source>
        <strain evidence="2 3">DSM 13060</strain>
    </source>
</reference>
<dbReference type="InterPro" id="IPR012902">
    <property type="entry name" value="N_methyl_site"/>
</dbReference>
<dbReference type="Gene3D" id="3.30.700.10">
    <property type="entry name" value="Glycoprotein, Type 4 Pilin"/>
    <property type="match status" value="1"/>
</dbReference>
<keyword evidence="1" id="KW-0812">Transmembrane</keyword>
<evidence type="ECO:0000313" key="3">
    <source>
        <dbReference type="Proteomes" id="UP000004382"/>
    </source>
</evidence>
<dbReference type="NCBIfam" id="TIGR02532">
    <property type="entry name" value="IV_pilin_GFxxxE"/>
    <property type="match status" value="1"/>
</dbReference>
<gene>
    <name evidence="2" type="ORF">MetexDRAFT_4643</name>
</gene>
<comment type="caution">
    <text evidence="2">The sequence shown here is derived from an EMBL/GenBank/DDBJ whole genome shotgun (WGS) entry which is preliminary data.</text>
</comment>
<feature type="non-terminal residue" evidence="2">
    <location>
        <position position="66"/>
    </location>
</feature>
<dbReference type="InterPro" id="IPR045584">
    <property type="entry name" value="Pilin-like"/>
</dbReference>